<keyword evidence="1" id="KW-0812">Transmembrane</keyword>
<dbReference type="EMBL" id="HBUF01565773">
    <property type="protein sequence ID" value="CAG6764441.1"/>
    <property type="molecule type" value="Transcribed_RNA"/>
</dbReference>
<feature type="transmembrane region" description="Helical" evidence="1">
    <location>
        <begin position="83"/>
        <end position="101"/>
    </location>
</feature>
<protein>
    <submittedName>
        <fullName evidence="2">Uncharacterized protein</fullName>
    </submittedName>
</protein>
<organism evidence="2">
    <name type="scientific">Cacopsylla melanoneura</name>
    <dbReference type="NCBI Taxonomy" id="428564"/>
    <lineage>
        <taxon>Eukaryota</taxon>
        <taxon>Metazoa</taxon>
        <taxon>Ecdysozoa</taxon>
        <taxon>Arthropoda</taxon>
        <taxon>Hexapoda</taxon>
        <taxon>Insecta</taxon>
        <taxon>Pterygota</taxon>
        <taxon>Neoptera</taxon>
        <taxon>Paraneoptera</taxon>
        <taxon>Hemiptera</taxon>
        <taxon>Sternorrhyncha</taxon>
        <taxon>Psylloidea</taxon>
        <taxon>Psyllidae</taxon>
        <taxon>Psyllinae</taxon>
        <taxon>Cacopsylla</taxon>
    </lineage>
</organism>
<accession>A0A8D9ESM7</accession>
<keyword evidence="1" id="KW-0472">Membrane</keyword>
<sequence>MPEVVGSIPDRGVLFSGGKPPSRTTSSLFSMSFILSSLSGTTSCCKLEVSVLFINPLEKITKKMISSFISIYLIFISRVPTKLYIFYIILAVSILICWVVYN</sequence>
<evidence type="ECO:0000313" key="2">
    <source>
        <dbReference type="EMBL" id="CAG6764441.1"/>
    </source>
</evidence>
<name>A0A8D9ESM7_9HEMI</name>
<evidence type="ECO:0000256" key="1">
    <source>
        <dbReference type="SAM" id="Phobius"/>
    </source>
</evidence>
<reference evidence="2" key="1">
    <citation type="submission" date="2021-05" db="EMBL/GenBank/DDBJ databases">
        <authorList>
            <person name="Alioto T."/>
            <person name="Alioto T."/>
            <person name="Gomez Garrido J."/>
        </authorList>
    </citation>
    <scope>NUCLEOTIDE SEQUENCE</scope>
</reference>
<keyword evidence="1" id="KW-1133">Transmembrane helix</keyword>
<dbReference type="AlphaFoldDB" id="A0A8D9ESM7"/>
<proteinExistence type="predicted"/>